<dbReference type="OrthoDB" id="420518at2759"/>
<evidence type="ECO:0000256" key="5">
    <source>
        <dbReference type="ARBA" id="ARBA00022487"/>
    </source>
</evidence>
<comment type="subcellular location">
    <subcellularLocation>
        <location evidence="8">Cytoplasm</location>
    </subcellularLocation>
</comment>
<dbReference type="InterPro" id="IPR000801">
    <property type="entry name" value="Esterase-like"/>
</dbReference>
<dbReference type="Gene3D" id="3.40.50.1820">
    <property type="entry name" value="alpha/beta hydrolase"/>
    <property type="match status" value="1"/>
</dbReference>
<evidence type="ECO:0000313" key="9">
    <source>
        <dbReference type="Proteomes" id="UP000694843"/>
    </source>
</evidence>
<dbReference type="KEGG" id="hazt:108681298"/>
<comment type="catalytic activity">
    <reaction evidence="8">
        <text>S-formylglutathione + H2O = formate + glutathione + H(+)</text>
        <dbReference type="Rhea" id="RHEA:14961"/>
        <dbReference type="ChEBI" id="CHEBI:15377"/>
        <dbReference type="ChEBI" id="CHEBI:15378"/>
        <dbReference type="ChEBI" id="CHEBI:15740"/>
        <dbReference type="ChEBI" id="CHEBI:57688"/>
        <dbReference type="ChEBI" id="CHEBI:57925"/>
        <dbReference type="EC" id="3.1.2.12"/>
    </reaction>
</comment>
<dbReference type="EC" id="3.1.2.12" evidence="3 8"/>
<proteinExistence type="inferred from homology"/>
<keyword evidence="6 8" id="KW-0378">Hydrolase</keyword>
<dbReference type="GO" id="GO:0018738">
    <property type="term" value="F:S-formylglutathione hydrolase activity"/>
    <property type="evidence" value="ECO:0007669"/>
    <property type="project" value="UniProtKB-EC"/>
</dbReference>
<dbReference type="FunFam" id="3.40.50.1820:FF:000002">
    <property type="entry name" value="S-formylglutathione hydrolase"/>
    <property type="match status" value="1"/>
</dbReference>
<dbReference type="GO" id="GO:0005829">
    <property type="term" value="C:cytosol"/>
    <property type="evidence" value="ECO:0007669"/>
    <property type="project" value="TreeGrafter"/>
</dbReference>
<evidence type="ECO:0000256" key="1">
    <source>
        <dbReference type="ARBA" id="ARBA00002608"/>
    </source>
</evidence>
<reference evidence="10" key="1">
    <citation type="submission" date="2025-08" db="UniProtKB">
        <authorList>
            <consortium name="RefSeq"/>
        </authorList>
    </citation>
    <scope>IDENTIFICATION</scope>
    <source>
        <tissue evidence="10">Whole organism</tissue>
    </source>
</reference>
<dbReference type="NCBIfam" id="TIGR02821">
    <property type="entry name" value="fghA_ester_D"/>
    <property type="match status" value="1"/>
</dbReference>
<evidence type="ECO:0000256" key="3">
    <source>
        <dbReference type="ARBA" id="ARBA00012479"/>
    </source>
</evidence>
<dbReference type="InterPro" id="IPR014186">
    <property type="entry name" value="S-formylglutathione_hydrol"/>
</dbReference>
<dbReference type="GO" id="GO:0046294">
    <property type="term" value="P:formaldehyde catabolic process"/>
    <property type="evidence" value="ECO:0007669"/>
    <property type="project" value="InterPro"/>
</dbReference>
<dbReference type="GO" id="GO:0052689">
    <property type="term" value="F:carboxylic ester hydrolase activity"/>
    <property type="evidence" value="ECO:0007669"/>
    <property type="project" value="UniProtKB-KW"/>
</dbReference>
<keyword evidence="5 8" id="KW-0719">Serine esterase</keyword>
<dbReference type="AlphaFoldDB" id="A0A8B7PI28"/>
<evidence type="ECO:0000256" key="8">
    <source>
        <dbReference type="RuleBase" id="RU363068"/>
    </source>
</evidence>
<dbReference type="GeneID" id="108681298"/>
<organism evidence="9 10">
    <name type="scientific">Hyalella azteca</name>
    <name type="common">Amphipod</name>
    <dbReference type="NCBI Taxonomy" id="294128"/>
    <lineage>
        <taxon>Eukaryota</taxon>
        <taxon>Metazoa</taxon>
        <taxon>Ecdysozoa</taxon>
        <taxon>Arthropoda</taxon>
        <taxon>Crustacea</taxon>
        <taxon>Multicrustacea</taxon>
        <taxon>Malacostraca</taxon>
        <taxon>Eumalacostraca</taxon>
        <taxon>Peracarida</taxon>
        <taxon>Amphipoda</taxon>
        <taxon>Senticaudata</taxon>
        <taxon>Talitrida</taxon>
        <taxon>Talitroidea</taxon>
        <taxon>Hyalellidae</taxon>
        <taxon>Hyalella</taxon>
    </lineage>
</organism>
<dbReference type="Proteomes" id="UP000694843">
    <property type="component" value="Unplaced"/>
</dbReference>
<evidence type="ECO:0000313" key="10">
    <source>
        <dbReference type="RefSeq" id="XP_018025809.2"/>
    </source>
</evidence>
<keyword evidence="9" id="KW-1185">Reference proteome</keyword>
<accession>A0A8B7PI28</accession>
<feature type="active site" description="Charge relay system" evidence="7">
    <location>
        <position position="280"/>
    </location>
</feature>
<keyword evidence="8" id="KW-0963">Cytoplasm</keyword>
<feature type="active site" description="Charge relay system" evidence="7">
    <location>
        <position position="245"/>
    </location>
</feature>
<comment type="function">
    <text evidence="1 8">Serine hydrolase involved in the detoxification of formaldehyde.</text>
</comment>
<dbReference type="PANTHER" id="PTHR10061:SF0">
    <property type="entry name" value="S-FORMYLGLUTATHIONE HYDROLASE"/>
    <property type="match status" value="1"/>
</dbReference>
<dbReference type="PANTHER" id="PTHR10061">
    <property type="entry name" value="S-FORMYLGLUTATHIONE HYDROLASE"/>
    <property type="match status" value="1"/>
</dbReference>
<gene>
    <name evidence="10" type="primary">LOC108681298</name>
</gene>
<evidence type="ECO:0000256" key="7">
    <source>
        <dbReference type="PIRSR" id="PIRSR614186-1"/>
    </source>
</evidence>
<dbReference type="SUPFAM" id="SSF53474">
    <property type="entry name" value="alpha/beta-Hydrolases"/>
    <property type="match status" value="1"/>
</dbReference>
<evidence type="ECO:0000256" key="4">
    <source>
        <dbReference type="ARBA" id="ARBA00016774"/>
    </source>
</evidence>
<sequence>MPAGSCLNFQKLFSYNTMSESLKLESTAKCFGGSQNVYSHESTELKCNMKFAVFVPPQHAEDAVPVVYWLSGLTCTEQNFITKAGAQQHAALHGLLIVCPDTSPRDCKIEGEDADYDFGTGAGFYVDATAEPWKTNYRMYSYVTQELPVLIAANFNIIPGKTGIMGHSMGGHGALVCALKKTGQYQSVSAFAPICHPSVSPWGIKAFKGYLGPNEDTWQEYDACALVKKYSGPPLQILIDQGTEDNFYTQKQLLPEDLVRASQESRGVSVVLRMQQEYDHSYYFIATFIASHLEHHAKYLKA</sequence>
<feature type="active site" description="Charge relay system" evidence="7">
    <location>
        <position position="168"/>
    </location>
</feature>
<dbReference type="InterPro" id="IPR029058">
    <property type="entry name" value="AB_hydrolase_fold"/>
</dbReference>
<name>A0A8B7PI28_HYAAZ</name>
<dbReference type="Pfam" id="PF00756">
    <property type="entry name" value="Esterase"/>
    <property type="match status" value="1"/>
</dbReference>
<protein>
    <recommendedName>
        <fullName evidence="4 8">S-formylglutathione hydrolase</fullName>
        <ecNumber evidence="3 8">3.1.2.12</ecNumber>
    </recommendedName>
</protein>
<evidence type="ECO:0000256" key="2">
    <source>
        <dbReference type="ARBA" id="ARBA00005622"/>
    </source>
</evidence>
<evidence type="ECO:0000256" key="6">
    <source>
        <dbReference type="ARBA" id="ARBA00022801"/>
    </source>
</evidence>
<dbReference type="RefSeq" id="XP_018025809.2">
    <property type="nucleotide sequence ID" value="XM_018170320.2"/>
</dbReference>
<dbReference type="OMA" id="PSDCPWG"/>
<comment type="similarity">
    <text evidence="2 8">Belongs to the esterase D family.</text>
</comment>